<evidence type="ECO:0000256" key="7">
    <source>
        <dbReference type="ARBA" id="ARBA00038021"/>
    </source>
</evidence>
<evidence type="ECO:0000256" key="3">
    <source>
        <dbReference type="ARBA" id="ARBA00023125"/>
    </source>
</evidence>
<dbReference type="SMART" id="SM00389">
    <property type="entry name" value="HOX"/>
    <property type="match status" value="1"/>
</dbReference>
<dbReference type="InterPro" id="IPR008422">
    <property type="entry name" value="KN_HD"/>
</dbReference>
<evidence type="ECO:0000256" key="8">
    <source>
        <dbReference type="PROSITE-ProRule" id="PRU00108"/>
    </source>
</evidence>
<keyword evidence="3 8" id="KW-0238">DNA-binding</keyword>
<dbReference type="AlphaFoldDB" id="A0A7J8EMH5"/>
<dbReference type="GO" id="GO:0006355">
    <property type="term" value="P:regulation of DNA-templated transcription"/>
    <property type="evidence" value="ECO:0007669"/>
    <property type="project" value="InterPro"/>
</dbReference>
<dbReference type="PANTHER" id="PTHR11850">
    <property type="entry name" value="HOMEOBOX PROTEIN TRANSCRIPTION FACTORS"/>
    <property type="match status" value="1"/>
</dbReference>
<comment type="caution">
    <text evidence="11">The sequence shown here is derived from an EMBL/GenBank/DDBJ whole genome shotgun (WGS) entry which is preliminary data.</text>
</comment>
<dbReference type="PROSITE" id="PS50071">
    <property type="entry name" value="HOMEOBOX_2"/>
    <property type="match status" value="1"/>
</dbReference>
<dbReference type="Gene3D" id="1.10.10.60">
    <property type="entry name" value="Homeodomain-like"/>
    <property type="match status" value="1"/>
</dbReference>
<organism evidence="11 12">
    <name type="scientific">Rousettus aegyptiacus</name>
    <name type="common">Egyptian fruit bat</name>
    <name type="synonym">Pteropus aegyptiacus</name>
    <dbReference type="NCBI Taxonomy" id="9407"/>
    <lineage>
        <taxon>Eukaryota</taxon>
        <taxon>Metazoa</taxon>
        <taxon>Chordata</taxon>
        <taxon>Craniata</taxon>
        <taxon>Vertebrata</taxon>
        <taxon>Euteleostomi</taxon>
        <taxon>Mammalia</taxon>
        <taxon>Eutheria</taxon>
        <taxon>Laurasiatheria</taxon>
        <taxon>Chiroptera</taxon>
        <taxon>Yinpterochiroptera</taxon>
        <taxon>Pteropodoidea</taxon>
        <taxon>Pteropodidae</taxon>
        <taxon>Rousettinae</taxon>
        <taxon>Rousettus</taxon>
    </lineage>
</organism>
<dbReference type="GO" id="GO:0005634">
    <property type="term" value="C:nucleus"/>
    <property type="evidence" value="ECO:0007669"/>
    <property type="project" value="UniProtKB-SubCell"/>
</dbReference>
<evidence type="ECO:0000259" key="10">
    <source>
        <dbReference type="PROSITE" id="PS50071"/>
    </source>
</evidence>
<accession>A0A7J8EMH5</accession>
<dbReference type="CDD" id="cd00086">
    <property type="entry name" value="homeodomain"/>
    <property type="match status" value="1"/>
</dbReference>
<keyword evidence="12" id="KW-1185">Reference proteome</keyword>
<sequence length="115" mass="13266">MEVAEESTMETPHLTQGTSIVLSSNTGTNKVFLSREGKRKKRLHLPAKAVIILCNWLFEHRFKAYPSGVEKRMLSEQTHLSFMQISNWFINARRRVLPETLQQNGGDPNQITIYH</sequence>
<comment type="subcellular location">
    <subcellularLocation>
        <location evidence="1 8">Nucleus</location>
    </subcellularLocation>
</comment>
<evidence type="ECO:0000256" key="1">
    <source>
        <dbReference type="ARBA" id="ARBA00004123"/>
    </source>
</evidence>
<dbReference type="GO" id="GO:0003677">
    <property type="term" value="F:DNA binding"/>
    <property type="evidence" value="ECO:0007669"/>
    <property type="project" value="UniProtKB-UniRule"/>
</dbReference>
<protein>
    <recommendedName>
        <fullName evidence="10">Homeobox domain-containing protein</fullName>
    </recommendedName>
</protein>
<proteinExistence type="inferred from homology"/>
<evidence type="ECO:0000256" key="6">
    <source>
        <dbReference type="ARBA" id="ARBA00023242"/>
    </source>
</evidence>
<evidence type="ECO:0000256" key="9">
    <source>
        <dbReference type="SAM" id="MobiDB-lite"/>
    </source>
</evidence>
<evidence type="ECO:0000313" key="11">
    <source>
        <dbReference type="EMBL" id="KAF6436546.1"/>
    </source>
</evidence>
<dbReference type="EMBL" id="JACASE010000009">
    <property type="protein sequence ID" value="KAF6436546.1"/>
    <property type="molecule type" value="Genomic_DNA"/>
</dbReference>
<name>A0A7J8EMH5_ROUAE</name>
<comment type="similarity">
    <text evidence="7">Belongs to the TALE/TGIF homeobox family.</text>
</comment>
<evidence type="ECO:0000256" key="5">
    <source>
        <dbReference type="ARBA" id="ARBA00023163"/>
    </source>
</evidence>
<evidence type="ECO:0000313" key="12">
    <source>
        <dbReference type="Proteomes" id="UP000593571"/>
    </source>
</evidence>
<keyword evidence="2" id="KW-0805">Transcription regulation</keyword>
<feature type="region of interest" description="Disordered" evidence="9">
    <location>
        <begin position="1"/>
        <end position="20"/>
    </location>
</feature>
<keyword evidence="6 8" id="KW-0539">Nucleus</keyword>
<dbReference type="SUPFAM" id="SSF46689">
    <property type="entry name" value="Homeodomain-like"/>
    <property type="match status" value="1"/>
</dbReference>
<dbReference type="InterPro" id="IPR050224">
    <property type="entry name" value="TALE_homeobox"/>
</dbReference>
<gene>
    <name evidence="11" type="ORF">HJG63_019158</name>
</gene>
<evidence type="ECO:0000256" key="4">
    <source>
        <dbReference type="ARBA" id="ARBA00023155"/>
    </source>
</evidence>
<dbReference type="FunFam" id="1.10.10.60:FF:000059">
    <property type="entry name" value="TGFB-induced factor homeobox 1"/>
    <property type="match status" value="1"/>
</dbReference>
<dbReference type="Pfam" id="PF05920">
    <property type="entry name" value="Homeobox_KN"/>
    <property type="match status" value="1"/>
</dbReference>
<dbReference type="Proteomes" id="UP000593571">
    <property type="component" value="Unassembled WGS sequence"/>
</dbReference>
<feature type="DNA-binding region" description="Homeobox" evidence="8">
    <location>
        <begin position="38"/>
        <end position="100"/>
    </location>
</feature>
<keyword evidence="5" id="KW-0804">Transcription</keyword>
<evidence type="ECO:0000256" key="2">
    <source>
        <dbReference type="ARBA" id="ARBA00023015"/>
    </source>
</evidence>
<dbReference type="InterPro" id="IPR001356">
    <property type="entry name" value="HD"/>
</dbReference>
<feature type="compositionally biased region" description="Polar residues" evidence="9">
    <location>
        <begin position="9"/>
        <end position="20"/>
    </location>
</feature>
<dbReference type="InterPro" id="IPR009057">
    <property type="entry name" value="Homeodomain-like_sf"/>
</dbReference>
<keyword evidence="4 8" id="KW-0371">Homeobox</keyword>
<feature type="domain" description="Homeobox" evidence="10">
    <location>
        <begin position="36"/>
        <end position="99"/>
    </location>
</feature>
<reference evidence="11 12" key="1">
    <citation type="journal article" date="2020" name="Nature">
        <title>Six reference-quality genomes reveal evolution of bat adaptations.</title>
        <authorList>
            <person name="Jebb D."/>
            <person name="Huang Z."/>
            <person name="Pippel M."/>
            <person name="Hughes G.M."/>
            <person name="Lavrichenko K."/>
            <person name="Devanna P."/>
            <person name="Winkler S."/>
            <person name="Jermiin L.S."/>
            <person name="Skirmuntt E.C."/>
            <person name="Katzourakis A."/>
            <person name="Burkitt-Gray L."/>
            <person name="Ray D.A."/>
            <person name="Sullivan K.A.M."/>
            <person name="Roscito J.G."/>
            <person name="Kirilenko B.M."/>
            <person name="Davalos L.M."/>
            <person name="Corthals A.P."/>
            <person name="Power M.L."/>
            <person name="Jones G."/>
            <person name="Ransome R.D."/>
            <person name="Dechmann D.K.N."/>
            <person name="Locatelli A.G."/>
            <person name="Puechmaille S.J."/>
            <person name="Fedrigo O."/>
            <person name="Jarvis E.D."/>
            <person name="Hiller M."/>
            <person name="Vernes S.C."/>
            <person name="Myers E.W."/>
            <person name="Teeling E.C."/>
        </authorList>
    </citation>
    <scope>NUCLEOTIDE SEQUENCE [LARGE SCALE GENOMIC DNA]</scope>
    <source>
        <strain evidence="11">MRouAeg1</strain>
        <tissue evidence="11">Muscle</tissue>
    </source>
</reference>